<feature type="transmembrane region" description="Helical" evidence="1">
    <location>
        <begin position="163"/>
        <end position="186"/>
    </location>
</feature>
<evidence type="ECO:0000256" key="1">
    <source>
        <dbReference type="SAM" id="Phobius"/>
    </source>
</evidence>
<feature type="transmembrane region" description="Helical" evidence="1">
    <location>
        <begin position="79"/>
        <end position="96"/>
    </location>
</feature>
<dbReference type="InterPro" id="IPR022134">
    <property type="entry name" value="DUF3667"/>
</dbReference>
<keyword evidence="1" id="KW-0472">Membrane</keyword>
<keyword evidence="3" id="KW-1185">Reference proteome</keyword>
<evidence type="ECO:0000313" key="2">
    <source>
        <dbReference type="EMBL" id="MCP9763532.1"/>
    </source>
</evidence>
<accession>A0AAE3H228</accession>
<protein>
    <submittedName>
        <fullName evidence="2">DUF3667 domain-containing protein</fullName>
    </submittedName>
</protein>
<proteinExistence type="predicted"/>
<feature type="transmembrane region" description="Helical" evidence="1">
    <location>
        <begin position="132"/>
        <end position="151"/>
    </location>
</feature>
<dbReference type="RefSeq" id="WP_255037312.1">
    <property type="nucleotide sequence ID" value="NZ_RJUF01000031.1"/>
</dbReference>
<dbReference type="AlphaFoldDB" id="A0AAE3H228"/>
<comment type="caution">
    <text evidence="2">The sequence shown here is derived from an EMBL/GenBank/DDBJ whole genome shotgun (WGS) entry which is preliminary data.</text>
</comment>
<name>A0AAE3H228_9BACT</name>
<feature type="transmembrane region" description="Helical" evidence="1">
    <location>
        <begin position="224"/>
        <end position="250"/>
    </location>
</feature>
<keyword evidence="1" id="KW-0812">Transmembrane</keyword>
<feature type="transmembrane region" description="Helical" evidence="1">
    <location>
        <begin position="192"/>
        <end position="212"/>
    </location>
</feature>
<dbReference type="Pfam" id="PF12412">
    <property type="entry name" value="DUF3667"/>
    <property type="match status" value="1"/>
</dbReference>
<keyword evidence="1" id="KW-1133">Transmembrane helix</keyword>
<sequence>MTKTCLNCNEPLDGNFCKNCGQNAHLHRIDSHYLWHEIQHGFLHVDKGILFTSKALLLRPGHFIREFIGGKMVNHFKPISMIIILAAIFGIVSHYFHLNVLANNIKVTGSGVEFELLLAKIDTLVDWVAQHYIVLFLIQISVFALGTFWAFKKANYNFFEHLVLNVYACAQRLLIKIIFLPVLIILKESHLFIVFSKISDVLGYLFFYWTLFQFFNEIPKFERFLRILLTIAISFPLIVAIFFIILQYFLHKS</sequence>
<dbReference type="Proteomes" id="UP001204144">
    <property type="component" value="Unassembled WGS sequence"/>
</dbReference>
<dbReference type="EMBL" id="RJUF01000031">
    <property type="protein sequence ID" value="MCP9763532.1"/>
    <property type="molecule type" value="Genomic_DNA"/>
</dbReference>
<organism evidence="2 3">
    <name type="scientific">Lacihabitans soyangensis</name>
    <dbReference type="NCBI Taxonomy" id="869394"/>
    <lineage>
        <taxon>Bacteria</taxon>
        <taxon>Pseudomonadati</taxon>
        <taxon>Bacteroidota</taxon>
        <taxon>Cytophagia</taxon>
        <taxon>Cytophagales</taxon>
        <taxon>Leadbetterellaceae</taxon>
        <taxon>Lacihabitans</taxon>
    </lineage>
</organism>
<evidence type="ECO:0000313" key="3">
    <source>
        <dbReference type="Proteomes" id="UP001204144"/>
    </source>
</evidence>
<reference evidence="2 3" key="1">
    <citation type="submission" date="2018-11" db="EMBL/GenBank/DDBJ databases">
        <title>Novel bacteria species description.</title>
        <authorList>
            <person name="Han J.-H."/>
        </authorList>
    </citation>
    <scope>NUCLEOTIDE SEQUENCE [LARGE SCALE GENOMIC DNA]</scope>
    <source>
        <strain evidence="2 3">KCTC23259</strain>
    </source>
</reference>
<gene>
    <name evidence="2" type="ORF">EGI31_11245</name>
</gene>